<dbReference type="GeneID" id="54404004"/>
<name>A0A6A6AGP0_9PLEO</name>
<protein>
    <recommendedName>
        <fullName evidence="1">non-specific serine/threonine protein kinase</fullName>
        <ecNumber evidence="1">2.7.11.1</ecNumber>
    </recommendedName>
</protein>
<dbReference type="GO" id="GO:0004674">
    <property type="term" value="F:protein serine/threonine kinase activity"/>
    <property type="evidence" value="ECO:0007669"/>
    <property type="project" value="UniProtKB-EC"/>
</dbReference>
<dbReference type="EMBL" id="ML977503">
    <property type="protein sequence ID" value="KAF2131099.1"/>
    <property type="molecule type" value="Genomic_DNA"/>
</dbReference>
<dbReference type="GO" id="GO:0005524">
    <property type="term" value="F:ATP binding"/>
    <property type="evidence" value="ECO:0007669"/>
    <property type="project" value="UniProtKB-KW"/>
</dbReference>
<evidence type="ECO:0000256" key="3">
    <source>
        <dbReference type="ARBA" id="ARBA00022741"/>
    </source>
</evidence>
<evidence type="ECO:0000256" key="2">
    <source>
        <dbReference type="ARBA" id="ARBA00022679"/>
    </source>
</evidence>
<keyword evidence="8" id="KW-1185">Reference proteome</keyword>
<organism evidence="7 8">
    <name type="scientific">Dothidotthia symphoricarpi CBS 119687</name>
    <dbReference type="NCBI Taxonomy" id="1392245"/>
    <lineage>
        <taxon>Eukaryota</taxon>
        <taxon>Fungi</taxon>
        <taxon>Dikarya</taxon>
        <taxon>Ascomycota</taxon>
        <taxon>Pezizomycotina</taxon>
        <taxon>Dothideomycetes</taxon>
        <taxon>Pleosporomycetidae</taxon>
        <taxon>Pleosporales</taxon>
        <taxon>Dothidotthiaceae</taxon>
        <taxon>Dothidotthia</taxon>
    </lineage>
</organism>
<keyword evidence="3" id="KW-0547">Nucleotide-binding</keyword>
<proteinExistence type="predicted"/>
<keyword evidence="2" id="KW-0808">Transferase</keyword>
<dbReference type="RefSeq" id="XP_033525486.1">
    <property type="nucleotide sequence ID" value="XM_033663572.1"/>
</dbReference>
<evidence type="ECO:0000313" key="8">
    <source>
        <dbReference type="Proteomes" id="UP000799771"/>
    </source>
</evidence>
<sequence>MGDRKPILKEKESNTESFIEDLRLHSRFKKTCVPFQILGQGGDGLVRKCIHEPTGRAVAMKIPIDQDEVTRKRLMNEVRNLKIVGNHEHVLGMLTYSPYYPFTYPAIFFPLCDLGDLFAYVKKWQKQETNNGRPRRIPELTVWKLFRDMALALDHLHNKLGTCYVHQDLKPDNILVREPEGYIQGELVPVEPIFVICDFARLVPHPTPRGVIAQYWNGTPEFSPPMAERKMPVHPSGDIWSLGLTIQAFALDIIPRQSRPAFIADRKKLGLPYPDINDDKKWKEPLWRDQVPSLYRPLNVSGDELTAKYDVPEALCDCCYWPFSSQLNEWYKRLLEPNPKVRITSSDLVKDLIPRIDQVMVVLRKEEFEEDCTKEVEVIQAEPLTIEDDESHVKDEEPQILDVRRVWKSWHDSKAPSYEGNSYGCSYSR</sequence>
<dbReference type="InterPro" id="IPR011009">
    <property type="entry name" value="Kinase-like_dom_sf"/>
</dbReference>
<dbReference type="Pfam" id="PF00069">
    <property type="entry name" value="Pkinase"/>
    <property type="match status" value="1"/>
</dbReference>
<dbReference type="PROSITE" id="PS00108">
    <property type="entry name" value="PROTEIN_KINASE_ST"/>
    <property type="match status" value="1"/>
</dbReference>
<dbReference type="AlphaFoldDB" id="A0A6A6AGP0"/>
<dbReference type="InterPro" id="IPR000719">
    <property type="entry name" value="Prot_kinase_dom"/>
</dbReference>
<dbReference type="Proteomes" id="UP000799771">
    <property type="component" value="Unassembled WGS sequence"/>
</dbReference>
<dbReference type="OrthoDB" id="310217at2759"/>
<dbReference type="CDD" id="cd00180">
    <property type="entry name" value="PKc"/>
    <property type="match status" value="1"/>
</dbReference>
<dbReference type="PANTHER" id="PTHR43671">
    <property type="entry name" value="SERINE/THREONINE-PROTEIN KINASE NEK"/>
    <property type="match status" value="1"/>
</dbReference>
<evidence type="ECO:0000313" key="7">
    <source>
        <dbReference type="EMBL" id="KAF2131099.1"/>
    </source>
</evidence>
<dbReference type="PROSITE" id="PS50011">
    <property type="entry name" value="PROTEIN_KINASE_DOM"/>
    <property type="match status" value="1"/>
</dbReference>
<reference evidence="7" key="1">
    <citation type="journal article" date="2020" name="Stud. Mycol.">
        <title>101 Dothideomycetes genomes: a test case for predicting lifestyles and emergence of pathogens.</title>
        <authorList>
            <person name="Haridas S."/>
            <person name="Albert R."/>
            <person name="Binder M."/>
            <person name="Bloem J."/>
            <person name="Labutti K."/>
            <person name="Salamov A."/>
            <person name="Andreopoulos B."/>
            <person name="Baker S."/>
            <person name="Barry K."/>
            <person name="Bills G."/>
            <person name="Bluhm B."/>
            <person name="Cannon C."/>
            <person name="Castanera R."/>
            <person name="Culley D."/>
            <person name="Daum C."/>
            <person name="Ezra D."/>
            <person name="Gonzalez J."/>
            <person name="Henrissat B."/>
            <person name="Kuo A."/>
            <person name="Liang C."/>
            <person name="Lipzen A."/>
            <person name="Lutzoni F."/>
            <person name="Magnuson J."/>
            <person name="Mondo S."/>
            <person name="Nolan M."/>
            <person name="Ohm R."/>
            <person name="Pangilinan J."/>
            <person name="Park H.-J."/>
            <person name="Ramirez L."/>
            <person name="Alfaro M."/>
            <person name="Sun H."/>
            <person name="Tritt A."/>
            <person name="Yoshinaga Y."/>
            <person name="Zwiers L.-H."/>
            <person name="Turgeon B."/>
            <person name="Goodwin S."/>
            <person name="Spatafora J."/>
            <person name="Crous P."/>
            <person name="Grigoriev I."/>
        </authorList>
    </citation>
    <scope>NUCLEOTIDE SEQUENCE</scope>
    <source>
        <strain evidence="7">CBS 119687</strain>
    </source>
</reference>
<evidence type="ECO:0000256" key="5">
    <source>
        <dbReference type="ARBA" id="ARBA00022840"/>
    </source>
</evidence>
<evidence type="ECO:0000259" key="6">
    <source>
        <dbReference type="PROSITE" id="PS50011"/>
    </source>
</evidence>
<gene>
    <name evidence="7" type="ORF">P153DRAFT_287935</name>
</gene>
<dbReference type="PANTHER" id="PTHR43671:SF13">
    <property type="entry name" value="SERINE_THREONINE-PROTEIN KINASE NEK2"/>
    <property type="match status" value="1"/>
</dbReference>
<dbReference type="Gene3D" id="1.10.510.10">
    <property type="entry name" value="Transferase(Phosphotransferase) domain 1"/>
    <property type="match status" value="1"/>
</dbReference>
<dbReference type="InterPro" id="IPR008271">
    <property type="entry name" value="Ser/Thr_kinase_AS"/>
</dbReference>
<accession>A0A6A6AGP0</accession>
<dbReference type="InterPro" id="IPR050660">
    <property type="entry name" value="NEK_Ser/Thr_kinase"/>
</dbReference>
<dbReference type="SMART" id="SM00220">
    <property type="entry name" value="S_TKc"/>
    <property type="match status" value="1"/>
</dbReference>
<dbReference type="SUPFAM" id="SSF56112">
    <property type="entry name" value="Protein kinase-like (PK-like)"/>
    <property type="match status" value="1"/>
</dbReference>
<evidence type="ECO:0000256" key="4">
    <source>
        <dbReference type="ARBA" id="ARBA00022777"/>
    </source>
</evidence>
<dbReference type="Gene3D" id="3.30.200.20">
    <property type="entry name" value="Phosphorylase Kinase, domain 1"/>
    <property type="match status" value="1"/>
</dbReference>
<keyword evidence="4 7" id="KW-0418">Kinase</keyword>
<feature type="domain" description="Protein kinase" evidence="6">
    <location>
        <begin position="32"/>
        <end position="356"/>
    </location>
</feature>
<keyword evidence="5" id="KW-0067">ATP-binding</keyword>
<evidence type="ECO:0000256" key="1">
    <source>
        <dbReference type="ARBA" id="ARBA00012513"/>
    </source>
</evidence>
<dbReference type="EC" id="2.7.11.1" evidence="1"/>